<evidence type="ECO:0000313" key="2">
    <source>
        <dbReference type="RefSeq" id="WP_028311841.1"/>
    </source>
</evidence>
<keyword evidence="1" id="KW-1185">Reference proteome</keyword>
<proteinExistence type="predicted"/>
<reference evidence="2" key="1">
    <citation type="submission" date="2025-08" db="UniProtKB">
        <authorList>
            <consortium name="RefSeq"/>
        </authorList>
    </citation>
    <scope>IDENTIFICATION</scope>
</reference>
<protein>
    <submittedName>
        <fullName evidence="2">Uncharacterized protein</fullName>
    </submittedName>
</protein>
<evidence type="ECO:0000313" key="1">
    <source>
        <dbReference type="Proteomes" id="UP000675920"/>
    </source>
</evidence>
<name>A0A9U5CFI8_9BURK</name>
<dbReference type="Proteomes" id="UP000675920">
    <property type="component" value="Unplaced"/>
</dbReference>
<organism evidence="1 2">
    <name type="scientific">Derxia gummosa DSM 723</name>
    <dbReference type="NCBI Taxonomy" id="1121388"/>
    <lineage>
        <taxon>Bacteria</taxon>
        <taxon>Pseudomonadati</taxon>
        <taxon>Pseudomonadota</taxon>
        <taxon>Betaproteobacteria</taxon>
        <taxon>Burkholderiales</taxon>
        <taxon>Alcaligenaceae</taxon>
        <taxon>Derxia</taxon>
    </lineage>
</organism>
<dbReference type="AlphaFoldDB" id="A0A9U5CFI8"/>
<dbReference type="RefSeq" id="WP_028311841.1">
    <property type="nucleotide sequence ID" value="NZ_AXWS01000013.1"/>
</dbReference>
<accession>A0A9U5CFI8</accession>
<sequence length="129" mass="14716">MSVAYYIVLDTEEPAFDTFVNGKHLAHEEGIDELCRRLEIRTFDDYLSMSADEIADLLDDDIELPEGEDERWFSPEEGLTWATTLAAHIRANPDSVTEPEGCLEDLAEYIEVLEKTRSIGAQWHLNIDI</sequence>